<dbReference type="PRINTS" id="PR00038">
    <property type="entry name" value="HTHLUXR"/>
</dbReference>
<reference evidence="6" key="1">
    <citation type="journal article" date="2020" name="Microorganisms">
        <title>Reliable Identification of Environmental Pseudomonas Isolates Using the rpoD Gene.</title>
        <authorList>
            <consortium name="The Broad Institute Genome Sequencing Platform"/>
            <person name="Girard L."/>
            <person name="Lood C."/>
            <person name="Rokni-Zadeh H."/>
            <person name="van Noort V."/>
            <person name="Lavigne R."/>
            <person name="De Mot R."/>
        </authorList>
    </citation>
    <scope>NUCLEOTIDE SEQUENCE</scope>
    <source>
        <strain evidence="6">OE 48.2</strain>
    </source>
</reference>
<dbReference type="Proteomes" id="UP000627092">
    <property type="component" value="Chromosome"/>
</dbReference>
<keyword evidence="2" id="KW-0238">DNA-binding</keyword>
<dbReference type="GO" id="GO:0000160">
    <property type="term" value="P:phosphorelay signal transduction system"/>
    <property type="evidence" value="ECO:0007669"/>
    <property type="project" value="InterPro"/>
</dbReference>
<dbReference type="SMART" id="SM00421">
    <property type="entry name" value="HTH_LUXR"/>
    <property type="match status" value="1"/>
</dbReference>
<protein>
    <submittedName>
        <fullName evidence="6">Response regulator transcription factor</fullName>
    </submittedName>
</protein>
<dbReference type="InterPro" id="IPR058245">
    <property type="entry name" value="NreC/VraR/RcsB-like_REC"/>
</dbReference>
<sequence>MKIRLLLADDHPALLSGLMHELRAIPTLEIVGTAADSGTLVDLLRANECDVLITDYVMPGGKYGDGISLLSYIKRAYPDLKIVVFSTMENPALTQELAKLGINAMLAKTQHTNQLISAIHAVYAGSNYFPSENRDTGRTEISQNPVANHSLTKREFEVVRLYVSGLSINEIADQLHRSKQTISSQKTSAMRKLGISRDADLFRFAFESSMTDGPSHSSDQTS</sequence>
<dbReference type="RefSeq" id="WP_186625721.1">
    <property type="nucleotide sequence ID" value="NZ_CP077090.1"/>
</dbReference>
<evidence type="ECO:0000259" key="5">
    <source>
        <dbReference type="PROSITE" id="PS50110"/>
    </source>
</evidence>
<dbReference type="PROSITE" id="PS50110">
    <property type="entry name" value="RESPONSE_REGULATORY"/>
    <property type="match status" value="1"/>
</dbReference>
<dbReference type="InterPro" id="IPR001789">
    <property type="entry name" value="Sig_transdc_resp-reg_receiver"/>
</dbReference>
<dbReference type="AlphaFoldDB" id="A0A9E6NNA2"/>
<evidence type="ECO:0000256" key="2">
    <source>
        <dbReference type="ARBA" id="ARBA00023125"/>
    </source>
</evidence>
<gene>
    <name evidence="6" type="ORF">HU754_026235</name>
</gene>
<dbReference type="EMBL" id="CP077090">
    <property type="protein sequence ID" value="QXI11245.1"/>
    <property type="molecule type" value="Genomic_DNA"/>
</dbReference>
<name>A0A9E6NNA2_9PSED</name>
<feature type="domain" description="HTH luxR-type" evidence="4">
    <location>
        <begin position="144"/>
        <end position="209"/>
    </location>
</feature>
<keyword evidence="1 3" id="KW-0597">Phosphoprotein</keyword>
<dbReference type="SUPFAM" id="SSF46894">
    <property type="entry name" value="C-terminal effector domain of the bipartite response regulators"/>
    <property type="match status" value="1"/>
</dbReference>
<reference evidence="6" key="2">
    <citation type="journal article" date="2021" name="Microorganisms">
        <title>The Ever-Expanding Pseudomonas Genus: Description of 43 New Species and Partition of the Pseudomonas putida Group.</title>
        <authorList>
            <person name="Girard L."/>
            <person name="Lood C."/>
            <person name="Hofte M."/>
            <person name="Vandamme P."/>
            <person name="Rokni-Zadeh H."/>
            <person name="van Noort V."/>
            <person name="Lavigne R."/>
            <person name="De Mot R."/>
        </authorList>
    </citation>
    <scope>NUCLEOTIDE SEQUENCE</scope>
    <source>
        <strain evidence="6">OE 48.2</strain>
    </source>
</reference>
<dbReference type="GO" id="GO:0006355">
    <property type="term" value="P:regulation of DNA-templated transcription"/>
    <property type="evidence" value="ECO:0007669"/>
    <property type="project" value="InterPro"/>
</dbReference>
<dbReference type="InterPro" id="IPR039420">
    <property type="entry name" value="WalR-like"/>
</dbReference>
<dbReference type="SMART" id="SM00448">
    <property type="entry name" value="REC"/>
    <property type="match status" value="1"/>
</dbReference>
<feature type="modified residue" description="4-aspartylphosphate" evidence="3">
    <location>
        <position position="55"/>
    </location>
</feature>
<dbReference type="InterPro" id="IPR011006">
    <property type="entry name" value="CheY-like_superfamily"/>
</dbReference>
<evidence type="ECO:0000256" key="3">
    <source>
        <dbReference type="PROSITE-ProRule" id="PRU00169"/>
    </source>
</evidence>
<dbReference type="KEGG" id="pze:HU754_026235"/>
<dbReference type="PROSITE" id="PS50043">
    <property type="entry name" value="HTH_LUXR_2"/>
    <property type="match status" value="1"/>
</dbReference>
<dbReference type="Gene3D" id="3.40.50.2300">
    <property type="match status" value="1"/>
</dbReference>
<dbReference type="CDD" id="cd06170">
    <property type="entry name" value="LuxR_C_like"/>
    <property type="match status" value="1"/>
</dbReference>
<evidence type="ECO:0000256" key="1">
    <source>
        <dbReference type="ARBA" id="ARBA00022553"/>
    </source>
</evidence>
<accession>A0A9E6NNA2</accession>
<dbReference type="InterPro" id="IPR036388">
    <property type="entry name" value="WH-like_DNA-bd_sf"/>
</dbReference>
<dbReference type="Pfam" id="PF00196">
    <property type="entry name" value="GerE"/>
    <property type="match status" value="1"/>
</dbReference>
<evidence type="ECO:0000313" key="7">
    <source>
        <dbReference type="Proteomes" id="UP000627092"/>
    </source>
</evidence>
<organism evidence="6 7">
    <name type="scientific">Pseudomonas zeae</name>
    <dbReference type="NCBI Taxonomy" id="2745510"/>
    <lineage>
        <taxon>Bacteria</taxon>
        <taxon>Pseudomonadati</taxon>
        <taxon>Pseudomonadota</taxon>
        <taxon>Gammaproteobacteria</taxon>
        <taxon>Pseudomonadales</taxon>
        <taxon>Pseudomonadaceae</taxon>
        <taxon>Pseudomonas</taxon>
    </lineage>
</organism>
<dbReference type="CDD" id="cd17535">
    <property type="entry name" value="REC_NarL-like"/>
    <property type="match status" value="1"/>
</dbReference>
<dbReference type="PANTHER" id="PTHR43214:SF17">
    <property type="entry name" value="TRANSCRIPTIONAL REGULATORY PROTEIN RCSB"/>
    <property type="match status" value="1"/>
</dbReference>
<dbReference type="SUPFAM" id="SSF52172">
    <property type="entry name" value="CheY-like"/>
    <property type="match status" value="1"/>
</dbReference>
<dbReference type="InterPro" id="IPR000792">
    <property type="entry name" value="Tscrpt_reg_LuxR_C"/>
</dbReference>
<dbReference type="Pfam" id="PF00072">
    <property type="entry name" value="Response_reg"/>
    <property type="match status" value="1"/>
</dbReference>
<feature type="domain" description="Response regulatory" evidence="5">
    <location>
        <begin position="4"/>
        <end position="123"/>
    </location>
</feature>
<proteinExistence type="predicted"/>
<evidence type="ECO:0000313" key="6">
    <source>
        <dbReference type="EMBL" id="QXI11245.1"/>
    </source>
</evidence>
<dbReference type="Gene3D" id="1.10.10.10">
    <property type="entry name" value="Winged helix-like DNA-binding domain superfamily/Winged helix DNA-binding domain"/>
    <property type="match status" value="1"/>
</dbReference>
<dbReference type="GO" id="GO:0003677">
    <property type="term" value="F:DNA binding"/>
    <property type="evidence" value="ECO:0007669"/>
    <property type="project" value="UniProtKB-KW"/>
</dbReference>
<evidence type="ECO:0000259" key="4">
    <source>
        <dbReference type="PROSITE" id="PS50043"/>
    </source>
</evidence>
<dbReference type="PANTHER" id="PTHR43214">
    <property type="entry name" value="TWO-COMPONENT RESPONSE REGULATOR"/>
    <property type="match status" value="1"/>
</dbReference>
<dbReference type="InterPro" id="IPR016032">
    <property type="entry name" value="Sig_transdc_resp-reg_C-effctor"/>
</dbReference>